<proteinExistence type="inferred from homology"/>
<dbReference type="AlphaFoldDB" id="A0A8S0T673"/>
<protein>
    <submittedName>
        <fullName evidence="2">-L-isoaspartate O-methyltransferase 1-like</fullName>
    </submittedName>
</protein>
<dbReference type="Gramene" id="OE9A044327T1">
    <property type="protein sequence ID" value="OE9A044327C1"/>
    <property type="gene ID" value="OE9A044327"/>
</dbReference>
<evidence type="ECO:0000256" key="1">
    <source>
        <dbReference type="ARBA" id="ARBA00005369"/>
    </source>
</evidence>
<dbReference type="SUPFAM" id="SSF53335">
    <property type="entry name" value="S-adenosyl-L-methionine-dependent methyltransferases"/>
    <property type="match status" value="1"/>
</dbReference>
<sequence length="171" mass="19074">MPSTYTHSLSVIAYGCRYRAPIKLSLSYFTPRHLHSHRRLTISQSPLVSALSATAFFLRSSLPNTHIFTGNSLFSRMERFWTGSGINTNKKMVEYLQSHGVIRSNKVAEVMETIDRALFVPEDAPPYMDSPVQIGYNATISAPHMHATCLELLENHLKPGMHSLDVGAGAR</sequence>
<evidence type="ECO:0000313" key="2">
    <source>
        <dbReference type="EMBL" id="CAA3000444.1"/>
    </source>
</evidence>
<comment type="caution">
    <text evidence="2">The sequence shown here is derived from an EMBL/GenBank/DDBJ whole genome shotgun (WGS) entry which is preliminary data.</text>
</comment>
<dbReference type="Pfam" id="PF01135">
    <property type="entry name" value="PCMT"/>
    <property type="match status" value="1"/>
</dbReference>
<dbReference type="InterPro" id="IPR000682">
    <property type="entry name" value="PCMT"/>
</dbReference>
<dbReference type="InterPro" id="IPR029063">
    <property type="entry name" value="SAM-dependent_MTases_sf"/>
</dbReference>
<reference evidence="2 3" key="1">
    <citation type="submission" date="2019-12" db="EMBL/GenBank/DDBJ databases">
        <authorList>
            <person name="Alioto T."/>
            <person name="Alioto T."/>
            <person name="Gomez Garrido J."/>
        </authorList>
    </citation>
    <scope>NUCLEOTIDE SEQUENCE [LARGE SCALE GENOMIC DNA]</scope>
</reference>
<dbReference type="PANTHER" id="PTHR11579:SF28">
    <property type="entry name" value="PROTEIN-L-ISOASPARTATE O-METHYLTRANSFERASE 1"/>
    <property type="match status" value="1"/>
</dbReference>
<dbReference type="GO" id="GO:0005737">
    <property type="term" value="C:cytoplasm"/>
    <property type="evidence" value="ECO:0007669"/>
    <property type="project" value="TreeGrafter"/>
</dbReference>
<gene>
    <name evidence="2" type="ORF">OLEA9_A044327</name>
</gene>
<accession>A0A8S0T673</accession>
<dbReference type="OrthoDB" id="73890at2759"/>
<dbReference type="EMBL" id="CACTIH010005693">
    <property type="protein sequence ID" value="CAA3000444.1"/>
    <property type="molecule type" value="Genomic_DNA"/>
</dbReference>
<comment type="similarity">
    <text evidence="1">Belongs to the methyltransferase superfamily. L-isoaspartyl/D-aspartyl protein methyltransferase family.</text>
</comment>
<dbReference type="Gene3D" id="3.40.50.150">
    <property type="entry name" value="Vaccinia Virus protein VP39"/>
    <property type="match status" value="1"/>
</dbReference>
<keyword evidence="3" id="KW-1185">Reference proteome</keyword>
<evidence type="ECO:0000313" key="3">
    <source>
        <dbReference type="Proteomes" id="UP000594638"/>
    </source>
</evidence>
<name>A0A8S0T673_OLEEU</name>
<dbReference type="Proteomes" id="UP000594638">
    <property type="component" value="Unassembled WGS sequence"/>
</dbReference>
<dbReference type="PANTHER" id="PTHR11579">
    <property type="entry name" value="PROTEIN-L-ISOASPARTATE O-METHYLTRANSFERASE"/>
    <property type="match status" value="1"/>
</dbReference>
<organism evidence="2 3">
    <name type="scientific">Olea europaea subsp. europaea</name>
    <dbReference type="NCBI Taxonomy" id="158383"/>
    <lineage>
        <taxon>Eukaryota</taxon>
        <taxon>Viridiplantae</taxon>
        <taxon>Streptophyta</taxon>
        <taxon>Embryophyta</taxon>
        <taxon>Tracheophyta</taxon>
        <taxon>Spermatophyta</taxon>
        <taxon>Magnoliopsida</taxon>
        <taxon>eudicotyledons</taxon>
        <taxon>Gunneridae</taxon>
        <taxon>Pentapetalae</taxon>
        <taxon>asterids</taxon>
        <taxon>lamiids</taxon>
        <taxon>Lamiales</taxon>
        <taxon>Oleaceae</taxon>
        <taxon>Oleeae</taxon>
        <taxon>Olea</taxon>
    </lineage>
</organism>
<dbReference type="GO" id="GO:0004719">
    <property type="term" value="F:protein-L-isoaspartate (D-aspartate) O-methyltransferase activity"/>
    <property type="evidence" value="ECO:0007669"/>
    <property type="project" value="InterPro"/>
</dbReference>